<comment type="caution">
    <text evidence="2">The sequence shown here is derived from an EMBL/GenBank/DDBJ whole genome shotgun (WGS) entry which is preliminary data.</text>
</comment>
<proteinExistence type="predicted"/>
<keyword evidence="3" id="KW-1185">Reference proteome</keyword>
<accession>A0A4Z2J8Z6</accession>
<evidence type="ECO:0000313" key="2">
    <source>
        <dbReference type="EMBL" id="TNN86133.1"/>
    </source>
</evidence>
<reference evidence="2 3" key="1">
    <citation type="submission" date="2019-03" db="EMBL/GenBank/DDBJ databases">
        <title>First draft genome of Liparis tanakae, snailfish: a comprehensive survey of snailfish specific genes.</title>
        <authorList>
            <person name="Kim W."/>
            <person name="Song I."/>
            <person name="Jeong J.-H."/>
            <person name="Kim D."/>
            <person name="Kim S."/>
            <person name="Ryu S."/>
            <person name="Song J.Y."/>
            <person name="Lee S.K."/>
        </authorList>
    </citation>
    <scope>NUCLEOTIDE SEQUENCE [LARGE SCALE GENOMIC DNA]</scope>
    <source>
        <tissue evidence="2">Muscle</tissue>
    </source>
</reference>
<sequence>MPSDRLWLEWCRADVIFKAPAGSPRGRDEARATSRVKQEDGEVLMNVMFTTLLPLSPGSGRQHEDAFRVTSSEPGCD</sequence>
<name>A0A4Z2J8Z6_9TELE</name>
<protein>
    <submittedName>
        <fullName evidence="2">Uncharacterized protein</fullName>
    </submittedName>
</protein>
<gene>
    <name evidence="2" type="ORF">EYF80_003550</name>
</gene>
<evidence type="ECO:0000256" key="1">
    <source>
        <dbReference type="SAM" id="MobiDB-lite"/>
    </source>
</evidence>
<dbReference type="Proteomes" id="UP000314294">
    <property type="component" value="Unassembled WGS sequence"/>
</dbReference>
<dbReference type="EMBL" id="SRLO01000017">
    <property type="protein sequence ID" value="TNN86133.1"/>
    <property type="molecule type" value="Genomic_DNA"/>
</dbReference>
<evidence type="ECO:0000313" key="3">
    <source>
        <dbReference type="Proteomes" id="UP000314294"/>
    </source>
</evidence>
<organism evidence="2 3">
    <name type="scientific">Liparis tanakae</name>
    <name type="common">Tanaka's snailfish</name>
    <dbReference type="NCBI Taxonomy" id="230148"/>
    <lineage>
        <taxon>Eukaryota</taxon>
        <taxon>Metazoa</taxon>
        <taxon>Chordata</taxon>
        <taxon>Craniata</taxon>
        <taxon>Vertebrata</taxon>
        <taxon>Euteleostomi</taxon>
        <taxon>Actinopterygii</taxon>
        <taxon>Neopterygii</taxon>
        <taxon>Teleostei</taxon>
        <taxon>Neoteleostei</taxon>
        <taxon>Acanthomorphata</taxon>
        <taxon>Eupercaria</taxon>
        <taxon>Perciformes</taxon>
        <taxon>Cottioidei</taxon>
        <taxon>Cottales</taxon>
        <taxon>Liparidae</taxon>
        <taxon>Liparis</taxon>
    </lineage>
</organism>
<feature type="region of interest" description="Disordered" evidence="1">
    <location>
        <begin position="55"/>
        <end position="77"/>
    </location>
</feature>
<dbReference type="AlphaFoldDB" id="A0A4Z2J8Z6"/>